<proteinExistence type="evidence at transcript level"/>
<dbReference type="GO" id="GO:0005737">
    <property type="term" value="C:cytoplasm"/>
    <property type="evidence" value="ECO:0007669"/>
    <property type="project" value="UniProtKB-SubCell"/>
</dbReference>
<protein>
    <recommendedName>
        <fullName evidence="1">Nuclear nucleic acid-binding protein C1D</fullName>
    </recommendedName>
</protein>
<keyword evidence="1" id="KW-0698">rRNA processing</keyword>
<accession>D5ACZ6</accession>
<dbReference type="GO" id="GO:0003723">
    <property type="term" value="F:RNA binding"/>
    <property type="evidence" value="ECO:0007669"/>
    <property type="project" value="UniProtKB-UniRule"/>
</dbReference>
<dbReference type="GO" id="GO:0005730">
    <property type="term" value="C:nucleolus"/>
    <property type="evidence" value="ECO:0007669"/>
    <property type="project" value="UniProtKB-SubCell"/>
</dbReference>
<keyword evidence="1" id="KW-0694">RNA-binding</keyword>
<dbReference type="InterPro" id="IPR011082">
    <property type="entry name" value="Exosome-assoc_fac/DNA_repair"/>
</dbReference>
<evidence type="ECO:0000313" key="3">
    <source>
        <dbReference type="EMBL" id="ADE77415.1"/>
    </source>
</evidence>
<sequence>MTNDGSSAVPADMVESLEAINTNCEEVESNLREVLAACDPDVLAELSPIDRAYTFLILAKAVVTLFTLQLRCSGESPDEHNVKSELERLDLYTNRIEYYIDRSTARPTTTLNAQAATRFIEHSLPDLTTEQRRDMRDISRGMGPDRKSREDHGKKKKRKHDLAEKQSVAAAAAAFLAEAQKELFGGRNLGKQKEDEEPEEGEIDGD</sequence>
<dbReference type="EMBL" id="BT124142">
    <property type="protein sequence ID" value="ADE77415.1"/>
    <property type="molecule type" value="mRNA"/>
</dbReference>
<comment type="function">
    <text evidence="1">Plays a role in the recruitment of the exosome to pre-rRNA to mediate the 3'-5' end processing of the 5.8S rRNA.</text>
</comment>
<dbReference type="PANTHER" id="PTHR15341:SF3">
    <property type="entry name" value="NUCLEAR NUCLEIC ACID-BINDING PROTEIN C1D"/>
    <property type="match status" value="1"/>
</dbReference>
<keyword evidence="1" id="KW-0238">DNA-binding</keyword>
<comment type="subcellular location">
    <subcellularLocation>
        <location evidence="1">Cytoplasm</location>
    </subcellularLocation>
    <subcellularLocation>
        <location evidence="1">Nucleus</location>
        <location evidence="1">Nucleolus</location>
    </subcellularLocation>
    <subcellularLocation>
        <location evidence="1">Nucleus</location>
    </subcellularLocation>
</comment>
<feature type="compositionally biased region" description="Acidic residues" evidence="2">
    <location>
        <begin position="195"/>
        <end position="206"/>
    </location>
</feature>
<organism evidence="3">
    <name type="scientific">Picea sitchensis</name>
    <name type="common">Sitka spruce</name>
    <name type="synonym">Pinus sitchensis</name>
    <dbReference type="NCBI Taxonomy" id="3332"/>
    <lineage>
        <taxon>Eukaryota</taxon>
        <taxon>Viridiplantae</taxon>
        <taxon>Streptophyta</taxon>
        <taxon>Embryophyta</taxon>
        <taxon>Tracheophyta</taxon>
        <taxon>Spermatophyta</taxon>
        <taxon>Pinopsida</taxon>
        <taxon>Pinidae</taxon>
        <taxon>Conifers I</taxon>
        <taxon>Pinales</taxon>
        <taxon>Pinaceae</taxon>
        <taxon>Picea</taxon>
    </lineage>
</organism>
<reference evidence="3" key="1">
    <citation type="submission" date="2010-04" db="EMBL/GenBank/DDBJ databases">
        <authorList>
            <person name="Reid K.E."/>
            <person name="Liao N."/>
            <person name="Chan S."/>
            <person name="Docking R."/>
            <person name="Taylor G."/>
            <person name="Moore R."/>
            <person name="Mayo M."/>
            <person name="Munro S."/>
            <person name="King J."/>
            <person name="Yanchuk A."/>
            <person name="Holt R."/>
            <person name="Jones S."/>
            <person name="Marra M."/>
            <person name="Ritland C.E."/>
            <person name="Ritland K."/>
            <person name="Bohlmann J."/>
        </authorList>
    </citation>
    <scope>NUCLEOTIDE SEQUENCE</scope>
    <source>
        <tissue evidence="3">Bud</tissue>
    </source>
</reference>
<feature type="region of interest" description="Disordered" evidence="2">
    <location>
        <begin position="122"/>
        <end position="166"/>
    </location>
</feature>
<comment type="subunit">
    <text evidence="1">Monomer and homodimer.</text>
</comment>
<dbReference type="GO" id="GO:0003677">
    <property type="term" value="F:DNA binding"/>
    <property type="evidence" value="ECO:0007669"/>
    <property type="project" value="UniProtKB-KW"/>
</dbReference>
<dbReference type="GO" id="GO:0000460">
    <property type="term" value="P:maturation of 5.8S rRNA"/>
    <property type="evidence" value="ECO:0007669"/>
    <property type="project" value="TreeGrafter"/>
</dbReference>
<dbReference type="PANTHER" id="PTHR15341">
    <property type="entry name" value="SUN-COR STEROID HORMONE RECEPTOR CO-REPRESSOR"/>
    <property type="match status" value="1"/>
</dbReference>
<name>D5ACZ6_PICSI</name>
<dbReference type="GO" id="GO:0000178">
    <property type="term" value="C:exosome (RNase complex)"/>
    <property type="evidence" value="ECO:0007669"/>
    <property type="project" value="TreeGrafter"/>
</dbReference>
<keyword evidence="1" id="KW-0963">Cytoplasm</keyword>
<evidence type="ECO:0000256" key="1">
    <source>
        <dbReference type="RuleBase" id="RU368003"/>
    </source>
</evidence>
<dbReference type="GO" id="GO:0010468">
    <property type="term" value="P:regulation of gene expression"/>
    <property type="evidence" value="ECO:0007669"/>
    <property type="project" value="TreeGrafter"/>
</dbReference>
<comment type="similarity">
    <text evidence="1">Belongs to the C1D family.</text>
</comment>
<feature type="region of interest" description="Disordered" evidence="2">
    <location>
        <begin position="184"/>
        <end position="206"/>
    </location>
</feature>
<evidence type="ECO:0000256" key="2">
    <source>
        <dbReference type="SAM" id="MobiDB-lite"/>
    </source>
</evidence>
<dbReference type="AlphaFoldDB" id="D5ACZ6"/>
<feature type="compositionally biased region" description="Basic and acidic residues" evidence="2">
    <location>
        <begin position="122"/>
        <end position="153"/>
    </location>
</feature>
<keyword evidence="1" id="KW-0539">Nucleus</keyword>